<keyword evidence="2" id="KW-0812">Transmembrane</keyword>
<evidence type="ECO:0000256" key="1">
    <source>
        <dbReference type="SAM" id="MobiDB-lite"/>
    </source>
</evidence>
<evidence type="ECO:0000256" key="2">
    <source>
        <dbReference type="SAM" id="Phobius"/>
    </source>
</evidence>
<dbReference type="Proteomes" id="UP000095192">
    <property type="component" value="Unassembled WGS sequence"/>
</dbReference>
<feature type="transmembrane region" description="Helical" evidence="2">
    <location>
        <begin position="124"/>
        <end position="144"/>
    </location>
</feature>
<feature type="compositionally biased region" description="Low complexity" evidence="1">
    <location>
        <begin position="294"/>
        <end position="304"/>
    </location>
</feature>
<comment type="caution">
    <text evidence="3">The sequence shown here is derived from an EMBL/GenBank/DDBJ whole genome shotgun (WGS) entry which is preliminary data.</text>
</comment>
<dbReference type="VEuPathDB" id="ToxoDB:LOC34623839"/>
<dbReference type="VEuPathDB" id="ToxoDB:cyc_08006"/>
<keyword evidence="2" id="KW-1133">Transmembrane helix</keyword>
<feature type="region of interest" description="Disordered" evidence="1">
    <location>
        <begin position="228"/>
        <end position="406"/>
    </location>
</feature>
<feature type="transmembrane region" description="Helical" evidence="2">
    <location>
        <begin position="432"/>
        <end position="453"/>
    </location>
</feature>
<reference evidence="3 4" key="1">
    <citation type="journal article" date="2016" name="BMC Genomics">
        <title>Comparative genomics reveals Cyclospora cayetanensis possesses coccidia-like metabolism and invasion components but unique surface antigens.</title>
        <authorList>
            <person name="Liu S."/>
            <person name="Wang L."/>
            <person name="Zheng H."/>
            <person name="Xu Z."/>
            <person name="Roellig D.M."/>
            <person name="Li N."/>
            <person name="Frace M.A."/>
            <person name="Tang K."/>
            <person name="Arrowood M.J."/>
            <person name="Moss D.M."/>
            <person name="Zhang L."/>
            <person name="Feng Y."/>
            <person name="Xiao L."/>
        </authorList>
    </citation>
    <scope>NUCLEOTIDE SEQUENCE [LARGE SCALE GENOMIC DNA]</scope>
    <source>
        <strain evidence="3 4">CHN_HEN01</strain>
    </source>
</reference>
<proteinExistence type="predicted"/>
<keyword evidence="2" id="KW-0472">Membrane</keyword>
<feature type="compositionally biased region" description="Low complexity" evidence="1">
    <location>
        <begin position="384"/>
        <end position="395"/>
    </location>
</feature>
<feature type="region of interest" description="Disordered" evidence="1">
    <location>
        <begin position="1"/>
        <end position="60"/>
    </location>
</feature>
<sequence length="549" mass="57291">MNPSFFPGRGCGNGLLQQADIPAKSEEMPASVLEPLQSSREDVTSTNPFDDYEGDPSASSHISQAKASSTAFAATGDSGSRGGHMRNAASSVLYPEGLPRFLGVLQPTVSFGLYRSTLSRGMDFIAHFVALTTLLSFFATILAISWMQKLCLPIAKQWNSNYTLVFGAFMALLVASRSAVVFYLPASDALLRASAMPSITEEGLGTPGFSAKGVQSAYPVVVSEKATDAEPTGQSADVKKVVKPSPLTPAGKLASQQEVASPAVSGQEPELLAEGGGKSFTGGTDSNQPIAVDSSSSPPSQPESGQEEGEARVADEGVSGTAISAEQQESPAAGVLTPSGDGTVVGKVPEVKDARNAPEQGSPLQADTATAPPDSSAHQDEAPDSTAAAASSEEAQAGHEAADQKPAQTLELEKQRARLEAAQHAAVQEANAFVLVALVVASFALVFELYLMYACWSFKVWMERGYESVVLAGEAGQGIVGRRIAPALPHSQRRMQATDGSLMQIQRGCVYSACAGAAAGRPGRLPLFLQTTDSFDGFAHFGLPMTGRW</sequence>
<dbReference type="InParanoid" id="A0A1D3D565"/>
<protein>
    <submittedName>
        <fullName evidence="3">Uncharacterized protein</fullName>
    </submittedName>
</protein>
<name>A0A1D3D565_9EIME</name>
<feature type="compositionally biased region" description="Polar residues" evidence="1">
    <location>
        <begin position="321"/>
        <end position="330"/>
    </location>
</feature>
<evidence type="ECO:0000313" key="4">
    <source>
        <dbReference type="Proteomes" id="UP000095192"/>
    </source>
</evidence>
<dbReference type="EMBL" id="JROU02000687">
    <property type="protein sequence ID" value="OEH78575.1"/>
    <property type="molecule type" value="Genomic_DNA"/>
</dbReference>
<organism evidence="3 4">
    <name type="scientific">Cyclospora cayetanensis</name>
    <dbReference type="NCBI Taxonomy" id="88456"/>
    <lineage>
        <taxon>Eukaryota</taxon>
        <taxon>Sar</taxon>
        <taxon>Alveolata</taxon>
        <taxon>Apicomplexa</taxon>
        <taxon>Conoidasida</taxon>
        <taxon>Coccidia</taxon>
        <taxon>Eucoccidiorida</taxon>
        <taxon>Eimeriorina</taxon>
        <taxon>Eimeriidae</taxon>
        <taxon>Cyclospora</taxon>
    </lineage>
</organism>
<evidence type="ECO:0000313" key="3">
    <source>
        <dbReference type="EMBL" id="OEH78575.1"/>
    </source>
</evidence>
<gene>
    <name evidence="3" type="ORF">cyc_08006</name>
</gene>
<dbReference type="AlphaFoldDB" id="A0A1D3D565"/>
<feature type="transmembrane region" description="Helical" evidence="2">
    <location>
        <begin position="164"/>
        <end position="186"/>
    </location>
</feature>
<keyword evidence="4" id="KW-1185">Reference proteome</keyword>
<accession>A0A1D3D565</accession>